<reference evidence="1" key="1">
    <citation type="submission" date="2007-04" db="EMBL/GenBank/DDBJ databases">
        <title>Annotation of Pediculus humanus corporis strain USDA.</title>
        <authorList>
            <person name="Kirkness E."/>
            <person name="Hannick L."/>
            <person name="Hass B."/>
            <person name="Bruggner R."/>
            <person name="Lawson D."/>
            <person name="Bidwell S."/>
            <person name="Joardar V."/>
            <person name="Caler E."/>
            <person name="Walenz B."/>
            <person name="Inman J."/>
            <person name="Schobel S."/>
            <person name="Galinsky K."/>
            <person name="Amedeo P."/>
            <person name="Strausberg R."/>
        </authorList>
    </citation>
    <scope>NUCLEOTIDE SEQUENCE</scope>
    <source>
        <strain evidence="1">USDA</strain>
    </source>
</reference>
<evidence type="ECO:0000313" key="2">
    <source>
        <dbReference type="EnsemblMetazoa" id="PHUM375950-PA"/>
    </source>
</evidence>
<dbReference type="KEGG" id="phu:Phum_PHUM375950"/>
<proteinExistence type="predicted"/>
<reference evidence="2" key="3">
    <citation type="submission" date="2020-05" db="UniProtKB">
        <authorList>
            <consortium name="EnsemblMetazoa"/>
        </authorList>
    </citation>
    <scope>IDENTIFICATION</scope>
    <source>
        <strain evidence="2">USDA</strain>
    </source>
</reference>
<name>E0VQC2_PEDHC</name>
<dbReference type="AlphaFoldDB" id="E0VQC2"/>
<dbReference type="Proteomes" id="UP000009046">
    <property type="component" value="Unassembled WGS sequence"/>
</dbReference>
<dbReference type="VEuPathDB" id="VectorBase:PHUM375950"/>
<evidence type="ECO:0000313" key="1">
    <source>
        <dbReference type="EMBL" id="EEB15578.1"/>
    </source>
</evidence>
<keyword evidence="3" id="KW-1185">Reference proteome</keyword>
<sequence length="60" mass="6376">MQIKYDEPRKITIFGSAAAAAASHYSAASLTPHSPSEAKSGYPYFGQLSSMETGLCGRVH</sequence>
<accession>E0VQC2</accession>
<gene>
    <name evidence="2" type="primary">8240217</name>
    <name evidence="1" type="ORF">Phum_PHUM375950</name>
</gene>
<dbReference type="STRING" id="121224.E0VQC2"/>
<dbReference type="CTD" id="8240217"/>
<dbReference type="GeneID" id="8240217"/>
<reference evidence="1" key="2">
    <citation type="submission" date="2007-04" db="EMBL/GenBank/DDBJ databases">
        <title>The genome of the human body louse.</title>
        <authorList>
            <consortium name="The Human Body Louse Genome Consortium"/>
            <person name="Kirkness E."/>
            <person name="Walenz B."/>
            <person name="Hass B."/>
            <person name="Bruggner R."/>
            <person name="Strausberg R."/>
        </authorList>
    </citation>
    <scope>NUCLEOTIDE SEQUENCE</scope>
    <source>
        <strain evidence="1">USDA</strain>
    </source>
</reference>
<dbReference type="OrthoDB" id="3225452at2759"/>
<protein>
    <submittedName>
        <fullName evidence="1 2">Uncharacterized protein</fullName>
    </submittedName>
</protein>
<organism>
    <name type="scientific">Pediculus humanus subsp. corporis</name>
    <name type="common">Body louse</name>
    <dbReference type="NCBI Taxonomy" id="121224"/>
    <lineage>
        <taxon>Eukaryota</taxon>
        <taxon>Metazoa</taxon>
        <taxon>Ecdysozoa</taxon>
        <taxon>Arthropoda</taxon>
        <taxon>Hexapoda</taxon>
        <taxon>Insecta</taxon>
        <taxon>Pterygota</taxon>
        <taxon>Neoptera</taxon>
        <taxon>Paraneoptera</taxon>
        <taxon>Psocodea</taxon>
        <taxon>Troctomorpha</taxon>
        <taxon>Phthiraptera</taxon>
        <taxon>Anoplura</taxon>
        <taxon>Pediculidae</taxon>
        <taxon>Pediculus</taxon>
    </lineage>
</organism>
<dbReference type="InParanoid" id="E0VQC2"/>
<evidence type="ECO:0000313" key="3">
    <source>
        <dbReference type="Proteomes" id="UP000009046"/>
    </source>
</evidence>
<dbReference type="eggNOG" id="ENOG502SZIK">
    <property type="taxonomic scope" value="Eukaryota"/>
</dbReference>
<dbReference type="EMBL" id="AAZO01004393">
    <property type="status" value="NOT_ANNOTATED_CDS"/>
    <property type="molecule type" value="Genomic_DNA"/>
</dbReference>
<dbReference type="EMBL" id="DS235418">
    <property type="protein sequence ID" value="EEB15578.1"/>
    <property type="molecule type" value="Genomic_DNA"/>
</dbReference>
<dbReference type="HOGENOM" id="CLU_2944465_0_0_1"/>
<dbReference type="EnsemblMetazoa" id="PHUM375950-RA">
    <property type="protein sequence ID" value="PHUM375950-PA"/>
    <property type="gene ID" value="PHUM375950"/>
</dbReference>
<dbReference type="RefSeq" id="XP_002428316.1">
    <property type="nucleotide sequence ID" value="XM_002428271.1"/>
</dbReference>